<dbReference type="Proteomes" id="UP001344251">
    <property type="component" value="Chromosome"/>
</dbReference>
<dbReference type="InterPro" id="IPR002397">
    <property type="entry name" value="Cyt_P450_B"/>
</dbReference>
<keyword evidence="4" id="KW-1185">Reference proteome</keyword>
<dbReference type="PANTHER" id="PTHR46696:SF1">
    <property type="entry name" value="CYTOCHROME P450 YJIB-RELATED"/>
    <property type="match status" value="1"/>
</dbReference>
<dbReference type="Gene3D" id="1.10.630.10">
    <property type="entry name" value="Cytochrome P450"/>
    <property type="match status" value="1"/>
</dbReference>
<evidence type="ECO:0000256" key="1">
    <source>
        <dbReference type="ARBA" id="ARBA00010617"/>
    </source>
</evidence>
<keyword evidence="2" id="KW-0479">Metal-binding</keyword>
<name>A0ABZ1FBY8_9ACTN</name>
<keyword evidence="2" id="KW-0503">Monooxygenase</keyword>
<keyword evidence="2" id="KW-0560">Oxidoreductase</keyword>
<keyword evidence="2" id="KW-0408">Iron</keyword>
<accession>A0ABZ1FBY8</accession>
<dbReference type="InterPro" id="IPR036396">
    <property type="entry name" value="Cyt_P450_sf"/>
</dbReference>
<dbReference type="EMBL" id="CP109106">
    <property type="protein sequence ID" value="WSB67876.1"/>
    <property type="molecule type" value="Genomic_DNA"/>
</dbReference>
<dbReference type="PROSITE" id="PS00086">
    <property type="entry name" value="CYTOCHROME_P450"/>
    <property type="match status" value="1"/>
</dbReference>
<reference evidence="3 4" key="1">
    <citation type="submission" date="2022-10" db="EMBL/GenBank/DDBJ databases">
        <title>The complete genomes of actinobacterial strains from the NBC collection.</title>
        <authorList>
            <person name="Joergensen T.S."/>
            <person name="Alvarez Arevalo M."/>
            <person name="Sterndorff E.B."/>
            <person name="Faurdal D."/>
            <person name="Vuksanovic O."/>
            <person name="Mourched A.-S."/>
            <person name="Charusanti P."/>
            <person name="Shaw S."/>
            <person name="Blin K."/>
            <person name="Weber T."/>
        </authorList>
    </citation>
    <scope>NUCLEOTIDE SEQUENCE [LARGE SCALE GENOMIC DNA]</scope>
    <source>
        <strain evidence="3 4">NBC 01774</strain>
    </source>
</reference>
<dbReference type="InterPro" id="IPR001128">
    <property type="entry name" value="Cyt_P450"/>
</dbReference>
<dbReference type="RefSeq" id="WP_326617237.1">
    <property type="nucleotide sequence ID" value="NZ_CP109106.1"/>
</dbReference>
<evidence type="ECO:0000256" key="2">
    <source>
        <dbReference type="RuleBase" id="RU000461"/>
    </source>
</evidence>
<evidence type="ECO:0000313" key="3">
    <source>
        <dbReference type="EMBL" id="WSB67876.1"/>
    </source>
</evidence>
<gene>
    <name evidence="3" type="ORF">OG863_07825</name>
</gene>
<dbReference type="Pfam" id="PF00067">
    <property type="entry name" value="p450"/>
    <property type="match status" value="1"/>
</dbReference>
<sequence length="393" mass="43322">MTTTQPTFKAQPTVRTCPFDPPQEYRTLREQDAITQVTLPDGVTGWLVTRYEDVRAVLADPRFGATLPRVVDGDATPAPPPGMFIFLDPPAQTRFRRLLTGRFTVRRMRQLTPAVEQIVAEQLDVLARAGSPADLVQAFALPVPSLVICELLGVPYADREEFQRNSATMISLTASPEAFQEAREAMRRHIHRLVLAKRAEPTDDILSELAHTGELTDDELAGVGSLLLLAGHETTANMIALSTMCLLRNPGQLAALRTDPALMDGAVEELLRYLTIVQFGLRRVAREDVELHGHRIKAGSLVVAALSSGNRDAAQFAEDPDQLDVGRQYSPHLAFGHGIHQCLGQQLARVEMKAALGALFERFPTLRLAVPAEEVPMRHDTLVYGVHELPVTW</sequence>
<protein>
    <submittedName>
        <fullName evidence="3">Cytochrome P450</fullName>
    </submittedName>
</protein>
<dbReference type="PRINTS" id="PR00359">
    <property type="entry name" value="BP450"/>
</dbReference>
<organism evidence="3 4">
    <name type="scientific">Streptomyces decoyicus</name>
    <dbReference type="NCBI Taxonomy" id="249567"/>
    <lineage>
        <taxon>Bacteria</taxon>
        <taxon>Bacillati</taxon>
        <taxon>Actinomycetota</taxon>
        <taxon>Actinomycetes</taxon>
        <taxon>Kitasatosporales</taxon>
        <taxon>Streptomycetaceae</taxon>
        <taxon>Streptomyces</taxon>
    </lineage>
</organism>
<dbReference type="InterPro" id="IPR017972">
    <property type="entry name" value="Cyt_P450_CS"/>
</dbReference>
<comment type="similarity">
    <text evidence="1 2">Belongs to the cytochrome P450 family.</text>
</comment>
<dbReference type="CDD" id="cd11030">
    <property type="entry name" value="CYP105-like"/>
    <property type="match status" value="1"/>
</dbReference>
<proteinExistence type="inferred from homology"/>
<keyword evidence="2" id="KW-0349">Heme</keyword>
<dbReference type="PANTHER" id="PTHR46696">
    <property type="entry name" value="P450, PUTATIVE (EUROFUNG)-RELATED"/>
    <property type="match status" value="1"/>
</dbReference>
<dbReference type="PRINTS" id="PR00385">
    <property type="entry name" value="P450"/>
</dbReference>
<evidence type="ECO:0000313" key="4">
    <source>
        <dbReference type="Proteomes" id="UP001344251"/>
    </source>
</evidence>
<dbReference type="SUPFAM" id="SSF48264">
    <property type="entry name" value="Cytochrome P450"/>
    <property type="match status" value="1"/>
</dbReference>